<keyword evidence="2" id="KW-1185">Reference proteome</keyword>
<dbReference type="Proteomes" id="UP001055811">
    <property type="component" value="Linkage Group LG04"/>
</dbReference>
<gene>
    <name evidence="1" type="ORF">L2E82_25621</name>
</gene>
<comment type="caution">
    <text evidence="1">The sequence shown here is derived from an EMBL/GenBank/DDBJ whole genome shotgun (WGS) entry which is preliminary data.</text>
</comment>
<evidence type="ECO:0000313" key="2">
    <source>
        <dbReference type="Proteomes" id="UP001055811"/>
    </source>
</evidence>
<evidence type="ECO:0000313" key="1">
    <source>
        <dbReference type="EMBL" id="KAI3753565.1"/>
    </source>
</evidence>
<proteinExistence type="predicted"/>
<reference evidence="2" key="1">
    <citation type="journal article" date="2022" name="Mol. Ecol. Resour.">
        <title>The genomes of chicory, endive, great burdock and yacon provide insights into Asteraceae palaeo-polyploidization history and plant inulin production.</title>
        <authorList>
            <person name="Fan W."/>
            <person name="Wang S."/>
            <person name="Wang H."/>
            <person name="Wang A."/>
            <person name="Jiang F."/>
            <person name="Liu H."/>
            <person name="Zhao H."/>
            <person name="Xu D."/>
            <person name="Zhang Y."/>
        </authorList>
    </citation>
    <scope>NUCLEOTIDE SEQUENCE [LARGE SCALE GENOMIC DNA]</scope>
    <source>
        <strain evidence="2">cv. Punajuju</strain>
    </source>
</reference>
<name>A0ACB9E4F4_CICIN</name>
<organism evidence="1 2">
    <name type="scientific">Cichorium intybus</name>
    <name type="common">Chicory</name>
    <dbReference type="NCBI Taxonomy" id="13427"/>
    <lineage>
        <taxon>Eukaryota</taxon>
        <taxon>Viridiplantae</taxon>
        <taxon>Streptophyta</taxon>
        <taxon>Embryophyta</taxon>
        <taxon>Tracheophyta</taxon>
        <taxon>Spermatophyta</taxon>
        <taxon>Magnoliopsida</taxon>
        <taxon>eudicotyledons</taxon>
        <taxon>Gunneridae</taxon>
        <taxon>Pentapetalae</taxon>
        <taxon>asterids</taxon>
        <taxon>campanulids</taxon>
        <taxon>Asterales</taxon>
        <taxon>Asteraceae</taxon>
        <taxon>Cichorioideae</taxon>
        <taxon>Cichorieae</taxon>
        <taxon>Cichoriinae</taxon>
        <taxon>Cichorium</taxon>
    </lineage>
</organism>
<protein>
    <submittedName>
        <fullName evidence="1">Uncharacterized protein</fullName>
    </submittedName>
</protein>
<sequence>MEHGETSSKEPYEINAETEECENVSIAAGDVETGLHSTRIGVHHNGSKNILFVYVILIEYAFLFWGFADDSSSKYSDLMPF</sequence>
<dbReference type="EMBL" id="CM042012">
    <property type="protein sequence ID" value="KAI3753565.1"/>
    <property type="molecule type" value="Genomic_DNA"/>
</dbReference>
<accession>A0ACB9E4F4</accession>
<reference evidence="1 2" key="2">
    <citation type="journal article" date="2022" name="Mol. Ecol. Resour.">
        <title>The genomes of chicory, endive, great burdock and yacon provide insights into Asteraceae paleo-polyploidization history and plant inulin production.</title>
        <authorList>
            <person name="Fan W."/>
            <person name="Wang S."/>
            <person name="Wang H."/>
            <person name="Wang A."/>
            <person name="Jiang F."/>
            <person name="Liu H."/>
            <person name="Zhao H."/>
            <person name="Xu D."/>
            <person name="Zhang Y."/>
        </authorList>
    </citation>
    <scope>NUCLEOTIDE SEQUENCE [LARGE SCALE GENOMIC DNA]</scope>
    <source>
        <strain evidence="2">cv. Punajuju</strain>
        <tissue evidence="1">Leaves</tissue>
    </source>
</reference>